<dbReference type="EMBL" id="JAYKXN010000006">
    <property type="protein sequence ID" value="KAK7280395.1"/>
    <property type="molecule type" value="Genomic_DNA"/>
</dbReference>
<evidence type="ECO:0000313" key="23">
    <source>
        <dbReference type="Proteomes" id="UP001359559"/>
    </source>
</evidence>
<evidence type="ECO:0000256" key="2">
    <source>
        <dbReference type="ARBA" id="ARBA00004273"/>
    </source>
</evidence>
<dbReference type="InterPro" id="IPR027417">
    <property type="entry name" value="P-loop_NTPase"/>
</dbReference>
<evidence type="ECO:0000256" key="4">
    <source>
        <dbReference type="ARBA" id="ARBA00010199"/>
    </source>
</evidence>
<keyword evidence="12" id="KW-1278">Translocase</keyword>
<dbReference type="InterPro" id="IPR002528">
    <property type="entry name" value="MATE_fam"/>
</dbReference>
<comment type="subunit">
    <text evidence="5">F-type ATPases have 2 components, CF(1) - the catalytic core - and CF(0) - the membrane proton channel. CF(1) has five subunits: alpha(3), beta(3), gamma(1), delta(1), epsilon(1). CF(0) has three main subunits: a, b and c.</text>
</comment>
<dbReference type="NCBIfam" id="TIGR01039">
    <property type="entry name" value="atpD"/>
    <property type="match status" value="1"/>
</dbReference>
<dbReference type="GO" id="GO:1990961">
    <property type="term" value="P:xenobiotic detoxification by transmembrane export across the plasma membrane"/>
    <property type="evidence" value="ECO:0007669"/>
    <property type="project" value="InterPro"/>
</dbReference>
<dbReference type="Pfam" id="PF00006">
    <property type="entry name" value="ATP-synt_ab"/>
    <property type="match status" value="1"/>
</dbReference>
<evidence type="ECO:0000256" key="11">
    <source>
        <dbReference type="ARBA" id="ARBA00022946"/>
    </source>
</evidence>
<feature type="transmembrane region" description="Helical" evidence="20">
    <location>
        <begin position="336"/>
        <end position="358"/>
    </location>
</feature>
<dbReference type="InterPro" id="IPR024034">
    <property type="entry name" value="ATPase_F1/V1_b/a_C"/>
</dbReference>
<dbReference type="CDD" id="cd18115">
    <property type="entry name" value="ATP-synt_F1_beta_N"/>
    <property type="match status" value="1"/>
</dbReference>
<dbReference type="Gene3D" id="2.40.10.170">
    <property type="match status" value="1"/>
</dbReference>
<comment type="catalytic activity">
    <reaction evidence="18 19">
        <text>ATP + H2O + 4 H(+)(in) = ADP + phosphate + 5 H(+)(out)</text>
        <dbReference type="Rhea" id="RHEA:57720"/>
        <dbReference type="ChEBI" id="CHEBI:15377"/>
        <dbReference type="ChEBI" id="CHEBI:15378"/>
        <dbReference type="ChEBI" id="CHEBI:30616"/>
        <dbReference type="ChEBI" id="CHEBI:43474"/>
        <dbReference type="ChEBI" id="CHEBI:456216"/>
        <dbReference type="EC" id="7.1.2.2"/>
    </reaction>
</comment>
<dbReference type="InterPro" id="IPR004100">
    <property type="entry name" value="ATPase_F1/V1/A1_a/bsu_N"/>
</dbReference>
<comment type="similarity">
    <text evidence="3">Belongs to the ATPase alpha/beta chains family.</text>
</comment>
<keyword evidence="11" id="KW-0809">Transit peptide</keyword>
<dbReference type="Pfam" id="PF22919">
    <property type="entry name" value="ATP-synt_VA_C"/>
    <property type="match status" value="1"/>
</dbReference>
<keyword evidence="17 19" id="KW-0066">ATP synthesis</keyword>
<evidence type="ECO:0000256" key="9">
    <source>
        <dbReference type="ARBA" id="ARBA00022792"/>
    </source>
</evidence>
<dbReference type="CDD" id="cd01133">
    <property type="entry name" value="F1-ATPase_beta_CD"/>
    <property type="match status" value="1"/>
</dbReference>
<proteinExistence type="inferred from homology"/>
<comment type="caution">
    <text evidence="22">The sequence shown here is derived from an EMBL/GenBank/DDBJ whole genome shotgun (WGS) entry which is preliminary data.</text>
</comment>
<dbReference type="FunFam" id="3.40.50.300:FF:000026">
    <property type="entry name" value="ATP synthase subunit beta"/>
    <property type="match status" value="1"/>
</dbReference>
<feature type="transmembrane region" description="Helical" evidence="20">
    <location>
        <begin position="451"/>
        <end position="472"/>
    </location>
</feature>
<dbReference type="InterPro" id="IPR020971">
    <property type="entry name" value="ATP_synth_F1_beta_su"/>
</dbReference>
<dbReference type="GO" id="GO:0045259">
    <property type="term" value="C:proton-transporting ATP synthase complex"/>
    <property type="evidence" value="ECO:0007669"/>
    <property type="project" value="UniProtKB-KW"/>
</dbReference>
<evidence type="ECO:0000256" key="7">
    <source>
        <dbReference type="ARBA" id="ARBA00022741"/>
    </source>
</evidence>
<evidence type="ECO:0000256" key="17">
    <source>
        <dbReference type="ARBA" id="ARBA00023310"/>
    </source>
</evidence>
<evidence type="ECO:0000256" key="6">
    <source>
        <dbReference type="ARBA" id="ARBA00022448"/>
    </source>
</evidence>
<feature type="transmembrane region" description="Helical" evidence="20">
    <location>
        <begin position="224"/>
        <end position="245"/>
    </location>
</feature>
<evidence type="ECO:0000256" key="3">
    <source>
        <dbReference type="ARBA" id="ARBA00008936"/>
    </source>
</evidence>
<dbReference type="GO" id="GO:0046933">
    <property type="term" value="F:proton-transporting ATP synthase activity, rotational mechanism"/>
    <property type="evidence" value="ECO:0007669"/>
    <property type="project" value="InterPro"/>
</dbReference>
<evidence type="ECO:0000256" key="20">
    <source>
        <dbReference type="RuleBase" id="RU004914"/>
    </source>
</evidence>
<dbReference type="Proteomes" id="UP001359559">
    <property type="component" value="Unassembled WGS sequence"/>
</dbReference>
<dbReference type="PROSITE" id="PS00152">
    <property type="entry name" value="ATPASE_ALPHA_BETA"/>
    <property type="match status" value="1"/>
</dbReference>
<organism evidence="22 23">
    <name type="scientific">Clitoria ternatea</name>
    <name type="common">Butterfly pea</name>
    <dbReference type="NCBI Taxonomy" id="43366"/>
    <lineage>
        <taxon>Eukaryota</taxon>
        <taxon>Viridiplantae</taxon>
        <taxon>Streptophyta</taxon>
        <taxon>Embryophyta</taxon>
        <taxon>Tracheophyta</taxon>
        <taxon>Spermatophyta</taxon>
        <taxon>Magnoliopsida</taxon>
        <taxon>eudicotyledons</taxon>
        <taxon>Gunneridae</taxon>
        <taxon>Pentapetalae</taxon>
        <taxon>rosids</taxon>
        <taxon>fabids</taxon>
        <taxon>Fabales</taxon>
        <taxon>Fabaceae</taxon>
        <taxon>Papilionoideae</taxon>
        <taxon>50 kb inversion clade</taxon>
        <taxon>NPAAA clade</taxon>
        <taxon>indigoferoid/millettioid clade</taxon>
        <taxon>Phaseoleae</taxon>
        <taxon>Clitoria</taxon>
    </lineage>
</organism>
<keyword evidence="14" id="KW-0496">Mitochondrion</keyword>
<dbReference type="Gene3D" id="1.10.10.910">
    <property type="entry name" value="ATP synthase, F1 beta subunit"/>
    <property type="match status" value="1"/>
</dbReference>
<dbReference type="GO" id="GO:0016887">
    <property type="term" value="F:ATP hydrolysis activity"/>
    <property type="evidence" value="ECO:0007669"/>
    <property type="project" value="InterPro"/>
</dbReference>
<keyword evidence="16 19" id="KW-0139">CF(1)</keyword>
<accession>A0AAN9FW49</accession>
<dbReference type="InterPro" id="IPR045069">
    <property type="entry name" value="MATE_euk"/>
</dbReference>
<comment type="subcellular location">
    <subcellularLocation>
        <location evidence="2">Mitochondrion inner membrane</location>
    </subcellularLocation>
</comment>
<evidence type="ECO:0000259" key="21">
    <source>
        <dbReference type="SMART" id="SM00382"/>
    </source>
</evidence>
<feature type="transmembrane region" description="Helical" evidence="20">
    <location>
        <begin position="157"/>
        <end position="176"/>
    </location>
</feature>
<dbReference type="GO" id="GO:0005743">
    <property type="term" value="C:mitochondrial inner membrane"/>
    <property type="evidence" value="ECO:0007669"/>
    <property type="project" value="UniProtKB-SubCell"/>
</dbReference>
<dbReference type="InterPro" id="IPR000194">
    <property type="entry name" value="ATPase_F1/V1/A1_a/bsu_nucl-bd"/>
</dbReference>
<dbReference type="SUPFAM" id="SSF52540">
    <property type="entry name" value="P-loop containing nucleoside triphosphate hydrolases"/>
    <property type="match status" value="1"/>
</dbReference>
<sequence length="1104" mass="119137">MPKALKARCIMRLQPAMATSGHLVWNALSSITMERGDKSSLDTPLCPNQCRNHELDVHTSEQCCCCREDIVEEAKMQLWLAGPLIAVSLLQYSLQMISIMFVGHLGELPIAGASLGNSFASVTGYSVLLGMGSALETLCGQAYGAKQYHMLGVYTQRAMLVLLGLSIPLSLIWFYTSNLLIAMGQDHEISTEAGTFNRWMIPALFAYALLQCLNRFLQTQNNVFPMLISSGITTLVHIVFCWVLVFEFELGSKGAALAISMSYLVNVIMLVIYINLATACAPTWNGVSNEALNDMLSFIKLAIASAVMICLEYWSFEMVVLLSGLLPNPKLETSVLSISLNTCWMVYMISVGLGGAISTRVSNELGGGNAQGALLALRVMIAIAIIEGTTVALVTILVRKVWGKLYSNEDEVIKYVAKMMPLLALSDFLDGFQCVLSGAARGCGWQNLCAFINLGAYYVLAIPSAILFAFVFRIGGMGLWMGIICGLSVQGIALITVNARTDWDKEARKAVQATEKTKFDLCAYSVTPPHSSNPNPLHSLFSLLSLKMASRRLVSSLIRSSLRRSSSKPSISASASRLSSSNRATPYGYLLNRVAEYATSAAAAAAPPSTPPKKEVGGGGKITDEFTGKGAIGQVCQVIGAVVDVRFDEGLPPILTALEVLDHSSRLVLEVAQHLGEGVVRTIAMDATEGVVRGWRVLNTGSPIKVPVGRATLGRIINVIGEPIDEKGDIKTEHYLPIHREAPAFVEQATEQQILVTGIKVVDLLAPYQRGGKIGLFGGAGVGKTVLIMELINNVAKAHGGFSVFAGVGERTREGNDLYREMIESGVIKLGDKQSESKCALVYGQMNEPPGARARVGLTGLTVAEHFRDAEGQDVLLFVDNIFRFTQANSEVSALLGRIPSAVGYQPTLSTDLGGLQERITTTKKGSITSVQAIYVPADDLTDPAPATTFAHLDATTVLSRQISELGIYPAVDPLDSTSRMLSPLILGEDHYECARGVQKVLQNYKNLQDIIAILGMDELSEDDKLTVARARKIQRFLSQPFHVAEVFTGAPGKYVDLKENVSSFKGVLDGKYDDLPEQSFYMVGGIEEVIAKAEKIAKESAAS</sequence>
<dbReference type="CDD" id="cd18110">
    <property type="entry name" value="ATP-synt_F1_beta_C"/>
    <property type="match status" value="1"/>
</dbReference>
<evidence type="ECO:0000256" key="10">
    <source>
        <dbReference type="ARBA" id="ARBA00022840"/>
    </source>
</evidence>
<dbReference type="CDD" id="cd13132">
    <property type="entry name" value="MATE_eukaryotic"/>
    <property type="match status" value="1"/>
</dbReference>
<comment type="function">
    <text evidence="19">Produces ATP from ADP in the presence of a proton gradient across the membrane.</text>
</comment>
<evidence type="ECO:0000256" key="14">
    <source>
        <dbReference type="ARBA" id="ARBA00023128"/>
    </source>
</evidence>
<evidence type="ECO:0000256" key="15">
    <source>
        <dbReference type="ARBA" id="ARBA00023136"/>
    </source>
</evidence>
<dbReference type="SMART" id="SM00382">
    <property type="entry name" value="AAA"/>
    <property type="match status" value="1"/>
</dbReference>
<evidence type="ECO:0000313" key="22">
    <source>
        <dbReference type="EMBL" id="KAK7280395.1"/>
    </source>
</evidence>
<dbReference type="GO" id="GO:0015297">
    <property type="term" value="F:antiporter activity"/>
    <property type="evidence" value="ECO:0007669"/>
    <property type="project" value="InterPro"/>
</dbReference>
<dbReference type="FunFam" id="2.40.10.170:FF:000006">
    <property type="entry name" value="ATP synthase subunit beta"/>
    <property type="match status" value="1"/>
</dbReference>
<dbReference type="Gene3D" id="1.10.1140.10">
    <property type="entry name" value="Bovine Mitochondrial F1-atpase, Atp Synthase Beta Chain, Chain D, domain 3"/>
    <property type="match status" value="1"/>
</dbReference>
<feature type="transmembrane region" description="Helical" evidence="20">
    <location>
        <begin position="257"/>
        <end position="276"/>
    </location>
</feature>
<dbReference type="SUPFAM" id="SSF50615">
    <property type="entry name" value="N-terminal domain of alpha and beta subunits of F1 ATP synthase"/>
    <property type="match status" value="1"/>
</dbReference>
<dbReference type="GO" id="GO:0042776">
    <property type="term" value="P:proton motive force-driven mitochondrial ATP synthesis"/>
    <property type="evidence" value="ECO:0007669"/>
    <property type="project" value="TreeGrafter"/>
</dbReference>
<dbReference type="GO" id="GO:0005524">
    <property type="term" value="F:ATP binding"/>
    <property type="evidence" value="ECO:0007669"/>
    <property type="project" value="UniProtKB-KW"/>
</dbReference>
<feature type="transmembrane region" description="Helical" evidence="20">
    <location>
        <begin position="297"/>
        <end position="316"/>
    </location>
</feature>
<feature type="transmembrane region" description="Helical" evidence="20">
    <location>
        <begin position="78"/>
        <end position="102"/>
    </location>
</feature>
<evidence type="ECO:0000256" key="12">
    <source>
        <dbReference type="ARBA" id="ARBA00022967"/>
    </source>
</evidence>
<dbReference type="InterPro" id="IPR050053">
    <property type="entry name" value="ATPase_alpha/beta_chains"/>
</dbReference>
<evidence type="ECO:0000256" key="16">
    <source>
        <dbReference type="ARBA" id="ARBA00023196"/>
    </source>
</evidence>
<name>A0AAN9FW49_CLITE</name>
<dbReference type="GO" id="GO:0042910">
    <property type="term" value="F:xenobiotic transmembrane transporter activity"/>
    <property type="evidence" value="ECO:0007669"/>
    <property type="project" value="InterPro"/>
</dbReference>
<feature type="domain" description="AAA+ ATPase" evidence="21">
    <location>
        <begin position="770"/>
        <end position="1042"/>
    </location>
</feature>
<dbReference type="NCBIfam" id="TIGR00797">
    <property type="entry name" value="matE"/>
    <property type="match status" value="1"/>
</dbReference>
<keyword evidence="10 19" id="KW-0067">ATP-binding</keyword>
<protein>
    <recommendedName>
        <fullName evidence="19 20">Multifunctional fusion protein</fullName>
    </recommendedName>
    <domain>
        <recommendedName>
            <fullName evidence="19">ATP synthase subunit beta</fullName>
            <ecNumber evidence="19">7.1.2.2</ecNumber>
        </recommendedName>
    </domain>
    <domain>
        <recommendedName>
            <fullName evidence="20">Protein DETOXIFICATION</fullName>
        </recommendedName>
        <alternativeName>
            <fullName evidence="20">Multidrug and toxic compound extrusion protein</fullName>
        </alternativeName>
    </domain>
</protein>
<keyword evidence="7 19" id="KW-0547">Nucleotide-binding</keyword>
<keyword evidence="13" id="KW-0406">Ion transport</keyword>
<feature type="transmembrane region" description="Helical" evidence="20">
    <location>
        <begin position="196"/>
        <end position="217"/>
    </location>
</feature>
<dbReference type="InterPro" id="IPR003593">
    <property type="entry name" value="AAA+_ATPase"/>
</dbReference>
<dbReference type="Pfam" id="PF11421">
    <property type="entry name" value="Synthase_beta"/>
    <property type="match status" value="1"/>
</dbReference>
<dbReference type="InterPro" id="IPR055190">
    <property type="entry name" value="ATP-synt_VA_C"/>
</dbReference>
<evidence type="ECO:0000256" key="18">
    <source>
        <dbReference type="ARBA" id="ARBA00048383"/>
    </source>
</evidence>
<dbReference type="InterPro" id="IPR036121">
    <property type="entry name" value="ATPase_F1/V1/A1_a/bsu_N_sf"/>
</dbReference>
<keyword evidence="9" id="KW-0999">Mitochondrion inner membrane</keyword>
<dbReference type="Pfam" id="PF02874">
    <property type="entry name" value="ATP-synt_ab_N"/>
    <property type="match status" value="1"/>
</dbReference>
<feature type="transmembrane region" description="Helical" evidence="20">
    <location>
        <begin position="379"/>
        <end position="399"/>
    </location>
</feature>
<dbReference type="PANTHER" id="PTHR15184:SF80">
    <property type="entry name" value="ATP SYNTHASE SUBUNIT BETA-1, MITOCHONDRIAL-RELATED"/>
    <property type="match status" value="1"/>
</dbReference>
<dbReference type="InterPro" id="IPR020003">
    <property type="entry name" value="ATPase_a/bsu_AS"/>
</dbReference>
<dbReference type="PANTHER" id="PTHR15184">
    <property type="entry name" value="ATP SYNTHASE"/>
    <property type="match status" value="1"/>
</dbReference>
<evidence type="ECO:0000256" key="19">
    <source>
        <dbReference type="RuleBase" id="RU003553"/>
    </source>
</evidence>
<dbReference type="InterPro" id="IPR042079">
    <property type="entry name" value="ATP_synt_F1_beta_sf"/>
</dbReference>
<dbReference type="EC" id="7.1.2.2" evidence="19"/>
<evidence type="ECO:0000256" key="13">
    <source>
        <dbReference type="ARBA" id="ARBA00023065"/>
    </source>
</evidence>
<keyword evidence="23" id="KW-1185">Reference proteome</keyword>
<comment type="similarity">
    <text evidence="4 20">Belongs to the multi antimicrobial extrusion (MATE) (TC 2.A.66.1) family.</text>
</comment>
<gene>
    <name evidence="22" type="ORF">RJT34_25459</name>
</gene>
<dbReference type="SUPFAM" id="SSF47917">
    <property type="entry name" value="C-terminal domain of alpha and beta subunits of F1 ATP synthase"/>
    <property type="match status" value="1"/>
</dbReference>
<comment type="function">
    <text evidence="1">Mitochondrial membrane ATP synthase (F(1)F(0) ATP synthase or Complex V) produces ATP from ADP in the presence of a proton gradient across the membrane which is generated by electron transport complexes of the respiratory chain. F-type ATPases consist of two structural domains, F(1) - containing the extramembraneous catalytic core, and F(0) - containing the membrane proton channel, linked together by a central stalk and a peripheral stalk. During catalysis, ATP synthesis in the catalytic domain of F(1) is coupled via a rotary mechanism of the central stalk subunits to proton translocation. Subunits alpha and beta form the catalytic core in F(1). Rotation of the central stalk against the surrounding alpha(3)beta(3) subunits leads to hydrolysis of ATP in three separate catalytic sites on the beta subunits.</text>
</comment>
<evidence type="ECO:0000256" key="8">
    <source>
        <dbReference type="ARBA" id="ARBA00022781"/>
    </source>
</evidence>
<keyword evidence="6" id="KW-0813">Transport</keyword>
<dbReference type="HAMAP" id="MF_01347">
    <property type="entry name" value="ATP_synth_beta_bact"/>
    <property type="match status" value="1"/>
</dbReference>
<feature type="transmembrane region" description="Helical" evidence="20">
    <location>
        <begin position="478"/>
        <end position="499"/>
    </location>
</feature>
<reference evidence="22 23" key="1">
    <citation type="submission" date="2024-01" db="EMBL/GenBank/DDBJ databases">
        <title>The genomes of 5 underutilized Papilionoideae crops provide insights into root nodulation and disease resistance.</title>
        <authorList>
            <person name="Yuan L."/>
        </authorList>
    </citation>
    <scope>NUCLEOTIDE SEQUENCE [LARGE SCALE GENOMIC DNA]</scope>
    <source>
        <strain evidence="22">LY-2023</strain>
        <tissue evidence="22">Leaf</tissue>
    </source>
</reference>
<keyword evidence="8" id="KW-0375">Hydrogen ion transport</keyword>
<comment type="subunit">
    <text evidence="19">F-type ATPases have 2 components, CF(1) - the catalytic core - and CF(0) - the membrane proton channel. CF(1) and CF(0) have multiple subunits.</text>
</comment>
<dbReference type="FunFam" id="1.10.1140.10:FF:000001">
    <property type="entry name" value="ATP synthase subunit beta"/>
    <property type="match status" value="1"/>
</dbReference>
<dbReference type="InterPro" id="IPR005722">
    <property type="entry name" value="ATP_synth_F1_bsu"/>
</dbReference>
<keyword evidence="15 20" id="KW-0472">Membrane</keyword>
<evidence type="ECO:0000256" key="5">
    <source>
        <dbReference type="ARBA" id="ARBA00011648"/>
    </source>
</evidence>
<dbReference type="Gene3D" id="3.40.50.300">
    <property type="entry name" value="P-loop containing nucleotide triphosphate hydrolases"/>
    <property type="match status" value="1"/>
</dbReference>
<evidence type="ECO:0000256" key="1">
    <source>
        <dbReference type="ARBA" id="ARBA00003086"/>
    </source>
</evidence>
<dbReference type="Pfam" id="PF01554">
    <property type="entry name" value="MatE"/>
    <property type="match status" value="2"/>
</dbReference>
<keyword evidence="20" id="KW-1133">Transmembrane helix</keyword>
<dbReference type="AlphaFoldDB" id="A0AAN9FW49"/>
<keyword evidence="20" id="KW-0812">Transmembrane</keyword>